<accession>A0A0L0D451</accession>
<dbReference type="InterPro" id="IPR002048">
    <property type="entry name" value="EF_hand_dom"/>
</dbReference>
<feature type="domain" description="EF-hand" evidence="3">
    <location>
        <begin position="62"/>
        <end position="97"/>
    </location>
</feature>
<keyword evidence="2" id="KW-0106">Calcium</keyword>
<keyword evidence="1" id="KW-0677">Repeat</keyword>
<proteinExistence type="predicted"/>
<dbReference type="EMBL" id="GL349445">
    <property type="protein sequence ID" value="KNC47035.1"/>
    <property type="molecule type" value="Genomic_DNA"/>
</dbReference>
<evidence type="ECO:0000313" key="4">
    <source>
        <dbReference type="EMBL" id="KNC47035.1"/>
    </source>
</evidence>
<feature type="domain" description="EF-hand" evidence="3">
    <location>
        <begin position="144"/>
        <end position="179"/>
    </location>
</feature>
<dbReference type="Pfam" id="PF13499">
    <property type="entry name" value="EF-hand_7"/>
    <property type="match status" value="2"/>
</dbReference>
<keyword evidence="5" id="KW-1185">Reference proteome</keyword>
<evidence type="ECO:0000256" key="2">
    <source>
        <dbReference type="ARBA" id="ARBA00022837"/>
    </source>
</evidence>
<dbReference type="Proteomes" id="UP000054408">
    <property type="component" value="Unassembled WGS sequence"/>
</dbReference>
<dbReference type="GeneID" id="25563060"/>
<dbReference type="eggNOG" id="KOG0034">
    <property type="taxonomic scope" value="Eukaryota"/>
</dbReference>
<dbReference type="PRINTS" id="PR00450">
    <property type="entry name" value="RECOVERIN"/>
</dbReference>
<dbReference type="PANTHER" id="PTHR23056">
    <property type="entry name" value="CALCINEURIN B"/>
    <property type="match status" value="1"/>
</dbReference>
<dbReference type="PANTHER" id="PTHR23056:SF110">
    <property type="entry name" value="CALMODULIN"/>
    <property type="match status" value="1"/>
</dbReference>
<sequence>MGGRSSKVRKLKKKEMKELAQTTHFSAEELLALYEHFKYISASKDNDGVIDLEEWLQALELRDSTFSRRIFQAFDEDANGTISFREFVLGLSVFSPRSTIEEKLDLSFRIYDIDGDGHIDKEELFQILKASLLENYMMDLSDDQMRELVDNTFAETDVNGDGLISFEEYRDMVISHPEILSKFSLNSDLLLQSTPGQESTTT</sequence>
<dbReference type="CDD" id="cd00051">
    <property type="entry name" value="EFh"/>
    <property type="match status" value="2"/>
</dbReference>
<dbReference type="RefSeq" id="XP_013759815.1">
    <property type="nucleotide sequence ID" value="XM_013904361.1"/>
</dbReference>
<feature type="domain" description="EF-hand" evidence="3">
    <location>
        <begin position="99"/>
        <end position="134"/>
    </location>
</feature>
<dbReference type="InterPro" id="IPR018247">
    <property type="entry name" value="EF_Hand_1_Ca_BS"/>
</dbReference>
<organism evidence="4 5">
    <name type="scientific">Thecamonas trahens ATCC 50062</name>
    <dbReference type="NCBI Taxonomy" id="461836"/>
    <lineage>
        <taxon>Eukaryota</taxon>
        <taxon>Apusozoa</taxon>
        <taxon>Apusomonadida</taxon>
        <taxon>Apusomonadidae</taxon>
        <taxon>Thecamonas</taxon>
    </lineage>
</organism>
<dbReference type="InterPro" id="IPR045198">
    <property type="entry name" value="CNBL1-10"/>
</dbReference>
<dbReference type="GO" id="GO:0019722">
    <property type="term" value="P:calcium-mediated signaling"/>
    <property type="evidence" value="ECO:0007669"/>
    <property type="project" value="InterPro"/>
</dbReference>
<dbReference type="SMART" id="SM00054">
    <property type="entry name" value="EFh"/>
    <property type="match status" value="4"/>
</dbReference>
<name>A0A0L0D451_THETB</name>
<evidence type="ECO:0000256" key="1">
    <source>
        <dbReference type="ARBA" id="ARBA00022737"/>
    </source>
</evidence>
<dbReference type="GO" id="GO:0005509">
    <property type="term" value="F:calcium ion binding"/>
    <property type="evidence" value="ECO:0007669"/>
    <property type="project" value="InterPro"/>
</dbReference>
<evidence type="ECO:0000313" key="5">
    <source>
        <dbReference type="Proteomes" id="UP000054408"/>
    </source>
</evidence>
<dbReference type="PROSITE" id="PS50222">
    <property type="entry name" value="EF_HAND_2"/>
    <property type="match status" value="3"/>
</dbReference>
<dbReference type="STRING" id="461836.A0A0L0D451"/>
<dbReference type="AlphaFoldDB" id="A0A0L0D451"/>
<dbReference type="Gene3D" id="1.10.238.10">
    <property type="entry name" value="EF-hand"/>
    <property type="match status" value="1"/>
</dbReference>
<dbReference type="InterPro" id="IPR011992">
    <property type="entry name" value="EF-hand-dom_pair"/>
</dbReference>
<dbReference type="OrthoDB" id="191686at2759"/>
<dbReference type="SUPFAM" id="SSF47473">
    <property type="entry name" value="EF-hand"/>
    <property type="match status" value="1"/>
</dbReference>
<reference evidence="4 5" key="1">
    <citation type="submission" date="2010-05" db="EMBL/GenBank/DDBJ databases">
        <title>The Genome Sequence of Thecamonas trahens ATCC 50062.</title>
        <authorList>
            <consortium name="The Broad Institute Genome Sequencing Platform"/>
            <person name="Russ C."/>
            <person name="Cuomo C."/>
            <person name="Shea T."/>
            <person name="Young S.K."/>
            <person name="Zeng Q."/>
            <person name="Koehrsen M."/>
            <person name="Haas B."/>
            <person name="Borodovsky M."/>
            <person name="Guigo R."/>
            <person name="Alvarado L."/>
            <person name="Berlin A."/>
            <person name="Bochicchio J."/>
            <person name="Borenstein D."/>
            <person name="Chapman S."/>
            <person name="Chen Z."/>
            <person name="Freedman E."/>
            <person name="Gellesch M."/>
            <person name="Goldberg J."/>
            <person name="Griggs A."/>
            <person name="Gujja S."/>
            <person name="Heilman E."/>
            <person name="Heiman D."/>
            <person name="Hepburn T."/>
            <person name="Howarth C."/>
            <person name="Jen D."/>
            <person name="Larson L."/>
            <person name="Mehta T."/>
            <person name="Park D."/>
            <person name="Pearson M."/>
            <person name="Roberts A."/>
            <person name="Saif S."/>
            <person name="Shenoy N."/>
            <person name="Sisk P."/>
            <person name="Stolte C."/>
            <person name="Sykes S."/>
            <person name="Thomson T."/>
            <person name="Walk T."/>
            <person name="White J."/>
            <person name="Yandava C."/>
            <person name="Burger G."/>
            <person name="Gray M.W."/>
            <person name="Holland P.W.H."/>
            <person name="King N."/>
            <person name="Lang F.B.F."/>
            <person name="Roger A.J."/>
            <person name="Ruiz-Trillo I."/>
            <person name="Lander E."/>
            <person name="Nusbaum C."/>
        </authorList>
    </citation>
    <scope>NUCLEOTIDE SEQUENCE [LARGE SCALE GENOMIC DNA]</scope>
    <source>
        <strain evidence="4 5">ATCC 50062</strain>
    </source>
</reference>
<dbReference type="GO" id="GO:0019900">
    <property type="term" value="F:kinase binding"/>
    <property type="evidence" value="ECO:0007669"/>
    <property type="project" value="InterPro"/>
</dbReference>
<dbReference type="OMA" id="MFQQAWI"/>
<protein>
    <submittedName>
        <fullName evidence="4">Calcineurin B</fullName>
    </submittedName>
</protein>
<gene>
    <name evidence="4" type="ORF">AMSG_03459</name>
</gene>
<evidence type="ECO:0000259" key="3">
    <source>
        <dbReference type="PROSITE" id="PS50222"/>
    </source>
</evidence>
<dbReference type="PROSITE" id="PS00018">
    <property type="entry name" value="EF_HAND_1"/>
    <property type="match status" value="3"/>
</dbReference>